<name>W9XT87_9EURO</name>
<evidence type="ECO:0000256" key="4">
    <source>
        <dbReference type="SAM" id="MobiDB-lite"/>
    </source>
</evidence>
<feature type="compositionally biased region" description="Basic residues" evidence="4">
    <location>
        <begin position="198"/>
        <end position="209"/>
    </location>
</feature>
<evidence type="ECO:0000256" key="1">
    <source>
        <dbReference type="ARBA" id="ARBA00004123"/>
    </source>
</evidence>
<dbReference type="RefSeq" id="XP_007727744.1">
    <property type="nucleotide sequence ID" value="XM_007729554.1"/>
</dbReference>
<reference evidence="5 6" key="1">
    <citation type="submission" date="2013-03" db="EMBL/GenBank/DDBJ databases">
        <title>The Genome Sequence of Capronia coronata CBS 617.96.</title>
        <authorList>
            <consortium name="The Broad Institute Genomics Platform"/>
            <person name="Cuomo C."/>
            <person name="de Hoog S."/>
            <person name="Gorbushina A."/>
            <person name="Walker B."/>
            <person name="Young S.K."/>
            <person name="Zeng Q."/>
            <person name="Gargeya S."/>
            <person name="Fitzgerald M."/>
            <person name="Haas B."/>
            <person name="Abouelleil A."/>
            <person name="Allen A.W."/>
            <person name="Alvarado L."/>
            <person name="Arachchi H.M."/>
            <person name="Berlin A.M."/>
            <person name="Chapman S.B."/>
            <person name="Gainer-Dewar J."/>
            <person name="Goldberg J."/>
            <person name="Griggs A."/>
            <person name="Gujja S."/>
            <person name="Hansen M."/>
            <person name="Howarth C."/>
            <person name="Imamovic A."/>
            <person name="Ireland A."/>
            <person name="Larimer J."/>
            <person name="McCowan C."/>
            <person name="Murphy C."/>
            <person name="Pearson M."/>
            <person name="Poon T.W."/>
            <person name="Priest M."/>
            <person name="Roberts A."/>
            <person name="Saif S."/>
            <person name="Shea T."/>
            <person name="Sisk P."/>
            <person name="Sykes S."/>
            <person name="Wortman J."/>
            <person name="Nusbaum C."/>
            <person name="Birren B."/>
        </authorList>
    </citation>
    <scope>NUCLEOTIDE SEQUENCE [LARGE SCALE GENOMIC DNA]</scope>
    <source>
        <strain evidence="5 6">CBS 617.96</strain>
    </source>
</reference>
<feature type="compositionally biased region" description="Acidic residues" evidence="4">
    <location>
        <begin position="252"/>
        <end position="304"/>
    </location>
</feature>
<dbReference type="InterPro" id="IPR024661">
    <property type="entry name" value="RNA_pol_III_Rpc31"/>
</dbReference>
<evidence type="ECO:0000256" key="2">
    <source>
        <dbReference type="ARBA" id="ARBA00008352"/>
    </source>
</evidence>
<dbReference type="HOGENOM" id="CLU_847298_0_0_1"/>
<comment type="caution">
    <text evidence="5">The sequence shown here is derived from an EMBL/GenBank/DDBJ whole genome shotgun (WGS) entry which is preliminary data.</text>
</comment>
<organism evidence="5 6">
    <name type="scientific">Capronia coronata CBS 617.96</name>
    <dbReference type="NCBI Taxonomy" id="1182541"/>
    <lineage>
        <taxon>Eukaryota</taxon>
        <taxon>Fungi</taxon>
        <taxon>Dikarya</taxon>
        <taxon>Ascomycota</taxon>
        <taxon>Pezizomycotina</taxon>
        <taxon>Eurotiomycetes</taxon>
        <taxon>Chaetothyriomycetidae</taxon>
        <taxon>Chaetothyriales</taxon>
        <taxon>Herpotrichiellaceae</taxon>
        <taxon>Capronia</taxon>
    </lineage>
</organism>
<dbReference type="OrthoDB" id="5377312at2759"/>
<protein>
    <recommendedName>
        <fullName evidence="7">DNA-directed RNA polymerase III subunit</fullName>
    </recommendedName>
</protein>
<feature type="region of interest" description="Disordered" evidence="4">
    <location>
        <begin position="156"/>
        <end position="335"/>
    </location>
</feature>
<dbReference type="Pfam" id="PF11705">
    <property type="entry name" value="RNA_pol_3_Rpc31"/>
    <property type="match status" value="1"/>
</dbReference>
<evidence type="ECO:0000256" key="3">
    <source>
        <dbReference type="ARBA" id="ARBA00023242"/>
    </source>
</evidence>
<comment type="similarity">
    <text evidence="2">Belongs to the eukaryotic RPC7 RNA polymerase subunit family.</text>
</comment>
<comment type="subcellular location">
    <subcellularLocation>
        <location evidence="1">Nucleus</location>
    </subcellularLocation>
</comment>
<feature type="region of interest" description="Disordered" evidence="4">
    <location>
        <begin position="1"/>
        <end position="41"/>
    </location>
</feature>
<dbReference type="GeneID" id="19163543"/>
<dbReference type="EMBL" id="AMWN01000008">
    <property type="protein sequence ID" value="EXJ80550.1"/>
    <property type="molecule type" value="Genomic_DNA"/>
</dbReference>
<sequence>MARRGRGGGKRGPDLSWDDEEDDPSTYNAPNRPAPQFPDIELPVPRPISAFELSCVKSYLRFRDRARNGPYYSVLDPSSLADPKTGKVIKRAGFDPFNDQEKYTAKYYKKKRTVPDLSGRDYELRYFPPELWPLLDPRRRHPLWKSTDIDFDVETNAPRKKRKRDLAAEEAINEDDENNDDDANNDTDGSDPLLSGARRSRNSTRAAKRRRDDLTTHKAGEKRGLDAEDEFSEEEIQPKPRRNRKDKNKGSDDEDDDEDDDNAGDDNDDADDDDDDDDDDGSADDEPVDSEFEESDDGGGDDYNAENYFDGGDGDDDDGFAYGGGRGGDDDGAYF</sequence>
<dbReference type="GO" id="GO:0006383">
    <property type="term" value="P:transcription by RNA polymerase III"/>
    <property type="evidence" value="ECO:0007669"/>
    <property type="project" value="InterPro"/>
</dbReference>
<accession>W9XT87</accession>
<keyword evidence="6" id="KW-1185">Reference proteome</keyword>
<gene>
    <name evidence="5" type="ORF">A1O1_08696</name>
</gene>
<dbReference type="AlphaFoldDB" id="W9XT87"/>
<dbReference type="GO" id="GO:0005634">
    <property type="term" value="C:nucleus"/>
    <property type="evidence" value="ECO:0007669"/>
    <property type="project" value="UniProtKB-SubCell"/>
</dbReference>
<evidence type="ECO:0000313" key="5">
    <source>
        <dbReference type="EMBL" id="EXJ80550.1"/>
    </source>
</evidence>
<dbReference type="STRING" id="1182541.W9XT87"/>
<feature type="compositionally biased region" description="Basic and acidic residues" evidence="4">
    <location>
        <begin position="210"/>
        <end position="226"/>
    </location>
</feature>
<keyword evidence="3" id="KW-0539">Nucleus</keyword>
<dbReference type="Proteomes" id="UP000019484">
    <property type="component" value="Unassembled WGS sequence"/>
</dbReference>
<evidence type="ECO:0008006" key="7">
    <source>
        <dbReference type="Google" id="ProtNLM"/>
    </source>
</evidence>
<dbReference type="eggNOG" id="ENOG502RZ0V">
    <property type="taxonomic scope" value="Eukaryota"/>
</dbReference>
<feature type="compositionally biased region" description="Acidic residues" evidence="4">
    <location>
        <begin position="171"/>
        <end position="189"/>
    </location>
</feature>
<proteinExistence type="inferred from homology"/>
<evidence type="ECO:0000313" key="6">
    <source>
        <dbReference type="Proteomes" id="UP000019484"/>
    </source>
</evidence>